<evidence type="ECO:0000256" key="1">
    <source>
        <dbReference type="SAM" id="SignalP"/>
    </source>
</evidence>
<comment type="caution">
    <text evidence="2">The sequence shown here is derived from an EMBL/GenBank/DDBJ whole genome shotgun (WGS) entry which is preliminary data.</text>
</comment>
<keyword evidence="3" id="KW-1185">Reference proteome</keyword>
<evidence type="ECO:0000313" key="2">
    <source>
        <dbReference type="EMBL" id="TWT86539.1"/>
    </source>
</evidence>
<dbReference type="AlphaFoldDB" id="A0A5C5ZGJ4"/>
<gene>
    <name evidence="2" type="ORF">Mal64_33650</name>
</gene>
<evidence type="ECO:0000313" key="3">
    <source>
        <dbReference type="Proteomes" id="UP000315440"/>
    </source>
</evidence>
<evidence type="ECO:0008006" key="4">
    <source>
        <dbReference type="Google" id="ProtNLM"/>
    </source>
</evidence>
<feature type="signal peptide" evidence="1">
    <location>
        <begin position="1"/>
        <end position="20"/>
    </location>
</feature>
<feature type="chain" id="PRO_5022924506" description="PEP-CTERM protein-sorting domain-containing protein" evidence="1">
    <location>
        <begin position="21"/>
        <end position="200"/>
    </location>
</feature>
<proteinExistence type="predicted"/>
<dbReference type="Proteomes" id="UP000315440">
    <property type="component" value="Unassembled WGS sequence"/>
</dbReference>
<dbReference type="RefSeq" id="WP_146402374.1">
    <property type="nucleotide sequence ID" value="NZ_SJPQ01000004.1"/>
</dbReference>
<sequence length="200" mass="20392" precursor="true">MHRFLIAYVFLLTSPAVASAAFTDFGDLTLATTYPAGSSIVSNGIALDVVKFPSTGYGTPIRVGNYGSAGGDGLELSLPNTIGVEFQLPRGAEEISLDYGAYCCHEAIVVNGVASIPGQDFSDVAGAMIGGASVSVVSTGTSGGSQGRITITGPIVSFAIGGTEFAIDNVRVVVPEPGAMGLLLMAAPIAVRRRQRSHPA</sequence>
<accession>A0A5C5ZGJ4</accession>
<dbReference type="EMBL" id="SJPQ01000004">
    <property type="protein sequence ID" value="TWT86539.1"/>
    <property type="molecule type" value="Genomic_DNA"/>
</dbReference>
<name>A0A5C5ZGJ4_9BACT</name>
<protein>
    <recommendedName>
        <fullName evidence="4">PEP-CTERM protein-sorting domain-containing protein</fullName>
    </recommendedName>
</protein>
<reference evidence="2 3" key="1">
    <citation type="submission" date="2019-02" db="EMBL/GenBank/DDBJ databases">
        <title>Deep-cultivation of Planctomycetes and their phenomic and genomic characterization uncovers novel biology.</title>
        <authorList>
            <person name="Wiegand S."/>
            <person name="Jogler M."/>
            <person name="Boedeker C."/>
            <person name="Pinto D."/>
            <person name="Vollmers J."/>
            <person name="Rivas-Marin E."/>
            <person name="Kohn T."/>
            <person name="Peeters S.H."/>
            <person name="Heuer A."/>
            <person name="Rast P."/>
            <person name="Oberbeckmann S."/>
            <person name="Bunk B."/>
            <person name="Jeske O."/>
            <person name="Meyerdierks A."/>
            <person name="Storesund J.E."/>
            <person name="Kallscheuer N."/>
            <person name="Luecker S."/>
            <person name="Lage O.M."/>
            <person name="Pohl T."/>
            <person name="Merkel B.J."/>
            <person name="Hornburger P."/>
            <person name="Mueller R.-W."/>
            <person name="Bruemmer F."/>
            <person name="Labrenz M."/>
            <person name="Spormann A.M."/>
            <person name="Op Den Camp H."/>
            <person name="Overmann J."/>
            <person name="Amann R."/>
            <person name="Jetten M.S.M."/>
            <person name="Mascher T."/>
            <person name="Medema M.H."/>
            <person name="Devos D.P."/>
            <person name="Kaster A.-K."/>
            <person name="Ovreas L."/>
            <person name="Rohde M."/>
            <person name="Galperin M.Y."/>
            <person name="Jogler C."/>
        </authorList>
    </citation>
    <scope>NUCLEOTIDE SEQUENCE [LARGE SCALE GENOMIC DNA]</scope>
    <source>
        <strain evidence="2 3">Mal64</strain>
    </source>
</reference>
<keyword evidence="1" id="KW-0732">Signal</keyword>
<organism evidence="2 3">
    <name type="scientific">Pseudobythopirellula maris</name>
    <dbReference type="NCBI Taxonomy" id="2527991"/>
    <lineage>
        <taxon>Bacteria</taxon>
        <taxon>Pseudomonadati</taxon>
        <taxon>Planctomycetota</taxon>
        <taxon>Planctomycetia</taxon>
        <taxon>Pirellulales</taxon>
        <taxon>Lacipirellulaceae</taxon>
        <taxon>Pseudobythopirellula</taxon>
    </lineage>
</organism>